<keyword evidence="2" id="KW-1185">Reference proteome</keyword>
<keyword evidence="1" id="KW-0436">Ligase</keyword>
<evidence type="ECO:0000313" key="2">
    <source>
        <dbReference type="Proteomes" id="UP000324143"/>
    </source>
</evidence>
<accession>A0A5D0MKT8</accession>
<comment type="caution">
    <text evidence="1">The sequence shown here is derived from an EMBL/GenBank/DDBJ whole genome shotgun (WGS) entry which is preliminary data.</text>
</comment>
<dbReference type="Proteomes" id="UP000324143">
    <property type="component" value="Unassembled WGS sequence"/>
</dbReference>
<dbReference type="SUPFAM" id="SSF55144">
    <property type="entry name" value="LigT-like"/>
    <property type="match status" value="1"/>
</dbReference>
<name>A0A5D0MKT8_9BACT</name>
<dbReference type="InterPro" id="IPR009097">
    <property type="entry name" value="Cyclic_Pdiesterase"/>
</dbReference>
<dbReference type="AlphaFoldDB" id="A0A5D0MKT8"/>
<protein>
    <submittedName>
        <fullName evidence="1">2'-5' RNA ligase family protein</fullName>
    </submittedName>
</protein>
<sequence length="178" mass="21359">MAYRIELVFNEKGSNRIKSYWEMLKENKLNSYMIDSKSTPHISLAEYSDILAGRFEDEIRRFSRLIKPFEVRFFGFGYFPTEERVLYLNPKVSKYLLRVHNDFNQQFVDFNDNINPYYLPENWVPHSTLGKNFSEEDLKKSLIELSKDFKPFAVEVNRISVVEFYPSRELFTFKLSKF</sequence>
<dbReference type="Pfam" id="PF13563">
    <property type="entry name" value="2_5_RNA_ligase2"/>
    <property type="match status" value="1"/>
</dbReference>
<proteinExistence type="predicted"/>
<reference evidence="1" key="1">
    <citation type="submission" date="2019-08" db="EMBL/GenBank/DDBJ databases">
        <title>Genomic characterization of a novel candidate phylum (ARYD3) from a high temperature, high salinity tertiary oil reservoir in north central Oklahoma, USA.</title>
        <authorList>
            <person name="Youssef N.H."/>
            <person name="Yadav A."/>
            <person name="Elshahed M.S."/>
        </authorList>
    </citation>
    <scope>NUCLEOTIDE SEQUENCE [LARGE SCALE GENOMIC DNA]</scope>
    <source>
        <strain evidence="1">ARYD3</strain>
    </source>
</reference>
<dbReference type="GO" id="GO:0016874">
    <property type="term" value="F:ligase activity"/>
    <property type="evidence" value="ECO:0007669"/>
    <property type="project" value="UniProtKB-KW"/>
</dbReference>
<dbReference type="PANTHER" id="PTHR36039:SF2">
    <property type="entry name" value="RNA LIGASE_CYCLIC NUCLEOTIDE PHOSPHODIESTERASE FAMILY PROTEIN"/>
    <property type="match status" value="1"/>
</dbReference>
<dbReference type="Gene3D" id="3.90.1140.10">
    <property type="entry name" value="Cyclic phosphodiesterase"/>
    <property type="match status" value="1"/>
</dbReference>
<evidence type="ECO:0000313" key="1">
    <source>
        <dbReference type="EMBL" id="TYB31169.1"/>
    </source>
</evidence>
<dbReference type="EMBL" id="VSIX01000050">
    <property type="protein sequence ID" value="TYB31169.1"/>
    <property type="molecule type" value="Genomic_DNA"/>
</dbReference>
<dbReference type="PANTHER" id="PTHR36039">
    <property type="match status" value="1"/>
</dbReference>
<organism evidence="1 2">
    <name type="scientific">Candidatus Mcinerneyibacterium aminivorans</name>
    <dbReference type="NCBI Taxonomy" id="2703815"/>
    <lineage>
        <taxon>Bacteria</taxon>
        <taxon>Candidatus Macinerneyibacteriota</taxon>
        <taxon>Candidatus Mcinerneyibacteria</taxon>
        <taxon>Candidatus Mcinerneyibacteriales</taxon>
        <taxon>Candidatus Mcinerneyibacteriaceae</taxon>
        <taxon>Candidatus Mcinerneyibacterium</taxon>
    </lineage>
</organism>
<gene>
    <name evidence="1" type="ORF">FXF47_05565</name>
</gene>